<comment type="caution">
    <text evidence="2">The sequence shown here is derived from an EMBL/GenBank/DDBJ whole genome shotgun (WGS) entry which is preliminary data.</text>
</comment>
<dbReference type="Pfam" id="PF13360">
    <property type="entry name" value="PQQ_2"/>
    <property type="match status" value="1"/>
</dbReference>
<dbReference type="PANTHER" id="PTHR34512">
    <property type="entry name" value="CELL SURFACE PROTEIN"/>
    <property type="match status" value="1"/>
</dbReference>
<name>A0A402A3C6_9CHLR</name>
<dbReference type="SMART" id="SM00564">
    <property type="entry name" value="PQQ"/>
    <property type="match status" value="2"/>
</dbReference>
<feature type="domain" description="Pyrrolo-quinoline quinone repeat" evidence="1">
    <location>
        <begin position="98"/>
        <end position="229"/>
    </location>
</feature>
<dbReference type="InterPro" id="IPR015943">
    <property type="entry name" value="WD40/YVTN_repeat-like_dom_sf"/>
</dbReference>
<keyword evidence="3" id="KW-1185">Reference proteome</keyword>
<evidence type="ECO:0000313" key="3">
    <source>
        <dbReference type="Proteomes" id="UP000287352"/>
    </source>
</evidence>
<dbReference type="PANTHER" id="PTHR34512:SF30">
    <property type="entry name" value="OUTER MEMBRANE PROTEIN ASSEMBLY FACTOR BAMB"/>
    <property type="match status" value="1"/>
</dbReference>
<dbReference type="EMBL" id="BIFR01000001">
    <property type="protein sequence ID" value="GCE13653.1"/>
    <property type="molecule type" value="Genomic_DNA"/>
</dbReference>
<dbReference type="Gene3D" id="2.130.10.10">
    <property type="entry name" value="YVTN repeat-like/Quinoprotein amine dehydrogenase"/>
    <property type="match status" value="1"/>
</dbReference>
<dbReference type="SUPFAM" id="SSF50998">
    <property type="entry name" value="Quinoprotein alcohol dehydrogenase-like"/>
    <property type="match status" value="2"/>
</dbReference>
<evidence type="ECO:0000259" key="1">
    <source>
        <dbReference type="Pfam" id="PF13360"/>
    </source>
</evidence>
<dbReference type="AlphaFoldDB" id="A0A402A3C6"/>
<protein>
    <recommendedName>
        <fullName evidence="1">Pyrrolo-quinoline quinone repeat domain-containing protein</fullName>
    </recommendedName>
</protein>
<dbReference type="InterPro" id="IPR002372">
    <property type="entry name" value="PQQ_rpt_dom"/>
</dbReference>
<sequence length="485" mass="51192">MKNLRRVGRDMQGTRSSLFGTHTHIQWLLFWGLALLISSCSGRAGEPSAQKTPVPTLLPMRTVMATDIHSDWPTYHQNPTRTGYVTGVSAPQRLTKDWMATLDGAVYAEPLAVSGKLLVATESNSLYALDSTTGTVLWKTTVGAPVAQSTLPCGDIDPLGITGTPVYDDATGLLFAVAEVNGPKHILVAVDIQTGQIRFQRSVDTPGMNARVYQQRAALLLSQKRVYIAYGGLAGDCGDYHGTIVAVQTDGQGPLLSYQVPVTREGGIWAPSGPSTDASGKIYLAVGNGEATSDPWDHSDSVLRLSPTLQLEDAFAPSGWQDENSHDTDLGSMGPTLLANGGLFIAGKSGRGYLLNAQTLGGIGGELSSLQICNGVAMGGTASAGSQIFVPCNDGLRSITIDAHQHMTINWKATPIMSPVIGGDTVYSLDPGGTLYALAKDSGKIEARLALGTTSSFSLPHFTTLTLYGTHIFIPTYTGVIAVNL</sequence>
<organism evidence="2 3">
    <name type="scientific">Tengunoibacter tsumagoiensis</name>
    <dbReference type="NCBI Taxonomy" id="2014871"/>
    <lineage>
        <taxon>Bacteria</taxon>
        <taxon>Bacillati</taxon>
        <taxon>Chloroflexota</taxon>
        <taxon>Ktedonobacteria</taxon>
        <taxon>Ktedonobacterales</taxon>
        <taxon>Dictyobacteraceae</taxon>
        <taxon>Tengunoibacter</taxon>
    </lineage>
</organism>
<gene>
    <name evidence="2" type="ORF">KTT_35120</name>
</gene>
<dbReference type="Proteomes" id="UP000287352">
    <property type="component" value="Unassembled WGS sequence"/>
</dbReference>
<evidence type="ECO:0000313" key="2">
    <source>
        <dbReference type="EMBL" id="GCE13653.1"/>
    </source>
</evidence>
<dbReference type="InterPro" id="IPR011047">
    <property type="entry name" value="Quinoprotein_ADH-like_sf"/>
</dbReference>
<dbReference type="Gene3D" id="2.140.10.10">
    <property type="entry name" value="Quinoprotein alcohol dehydrogenase-like superfamily"/>
    <property type="match status" value="1"/>
</dbReference>
<dbReference type="InterPro" id="IPR018391">
    <property type="entry name" value="PQQ_b-propeller_rpt"/>
</dbReference>
<reference evidence="3" key="1">
    <citation type="submission" date="2018-12" db="EMBL/GenBank/DDBJ databases">
        <title>Tengunoibacter tsumagoiensis gen. nov., sp. nov., Dictyobacter kobayashii sp. nov., D. alpinus sp. nov., and D. joshuensis sp. nov. and description of Dictyobacteraceae fam. nov. within the order Ktedonobacterales isolated from Tengu-no-mugimeshi.</title>
        <authorList>
            <person name="Wang C.M."/>
            <person name="Zheng Y."/>
            <person name="Sakai Y."/>
            <person name="Toyoda A."/>
            <person name="Minakuchi Y."/>
            <person name="Abe K."/>
            <person name="Yokota A."/>
            <person name="Yabe S."/>
        </authorList>
    </citation>
    <scope>NUCLEOTIDE SEQUENCE [LARGE SCALE GENOMIC DNA]</scope>
    <source>
        <strain evidence="3">Uno3</strain>
    </source>
</reference>
<dbReference type="OrthoDB" id="9763050at2"/>
<accession>A0A402A3C6</accession>
<dbReference type="RefSeq" id="WP_126581159.1">
    <property type="nucleotide sequence ID" value="NZ_BIFR01000001.1"/>
</dbReference>
<proteinExistence type="predicted"/>